<keyword evidence="1" id="KW-0812">Transmembrane</keyword>
<dbReference type="OrthoDB" id="2013913at2759"/>
<feature type="transmembrane region" description="Helical" evidence="1">
    <location>
        <begin position="58"/>
        <end position="79"/>
    </location>
</feature>
<dbReference type="Proteomes" id="UP001141552">
    <property type="component" value="Unassembled WGS sequence"/>
</dbReference>
<reference evidence="2" key="1">
    <citation type="submission" date="2022-02" db="EMBL/GenBank/DDBJ databases">
        <authorList>
            <person name="Henning P.M."/>
            <person name="McCubbin A.G."/>
            <person name="Shore J.S."/>
        </authorList>
    </citation>
    <scope>NUCLEOTIDE SEQUENCE</scope>
    <source>
        <strain evidence="2">F60SS</strain>
        <tissue evidence="2">Leaves</tissue>
    </source>
</reference>
<organism evidence="2 3">
    <name type="scientific">Turnera subulata</name>
    <dbReference type="NCBI Taxonomy" id="218843"/>
    <lineage>
        <taxon>Eukaryota</taxon>
        <taxon>Viridiplantae</taxon>
        <taxon>Streptophyta</taxon>
        <taxon>Embryophyta</taxon>
        <taxon>Tracheophyta</taxon>
        <taxon>Spermatophyta</taxon>
        <taxon>Magnoliopsida</taxon>
        <taxon>eudicotyledons</taxon>
        <taxon>Gunneridae</taxon>
        <taxon>Pentapetalae</taxon>
        <taxon>rosids</taxon>
        <taxon>fabids</taxon>
        <taxon>Malpighiales</taxon>
        <taxon>Passifloraceae</taxon>
        <taxon>Turnera</taxon>
    </lineage>
</organism>
<keyword evidence="1" id="KW-0472">Membrane</keyword>
<dbReference type="PANTHER" id="PTHR33919">
    <property type="entry name" value="OS09G0127700 PROTEIN"/>
    <property type="match status" value="1"/>
</dbReference>
<proteinExistence type="predicted"/>
<sequence length="282" mass="31867">MSPRHLNKIAYRLTGKAEYASSTSPKPRAYPGPGADFGYLDLVDNKGKRRSIPISGEYVPVFVALGLIIMQVSLGIVTVKQHLLHSPQVRVKKKLRETVPEYFHGHSRRDIYAHLPRVETLKDGYWKSMAARLKGNATYATSTSPKMKPYAPTADNMGNLKQENRMKKMMKGDYVPVYVVLGMIAVSLSLGLYTVNHQLFHSPNVRVKKKTRETLPELEEPEKVVDEADKFVKKSFFRKVAHVQDFDGGMQNIRNPAHKDVYAHDKPRYETLSSVGVDAKNN</sequence>
<gene>
    <name evidence="2" type="ORF">Tsubulata_039302</name>
</gene>
<keyword evidence="1" id="KW-1133">Transmembrane helix</keyword>
<evidence type="ECO:0000256" key="1">
    <source>
        <dbReference type="SAM" id="Phobius"/>
    </source>
</evidence>
<comment type="caution">
    <text evidence="2">The sequence shown here is derived from an EMBL/GenBank/DDBJ whole genome shotgun (WGS) entry which is preliminary data.</text>
</comment>
<feature type="transmembrane region" description="Helical" evidence="1">
    <location>
        <begin position="175"/>
        <end position="195"/>
    </location>
</feature>
<dbReference type="EMBL" id="JAKUCV010003785">
    <property type="protein sequence ID" value="KAJ4837613.1"/>
    <property type="molecule type" value="Genomic_DNA"/>
</dbReference>
<dbReference type="PANTHER" id="PTHR33919:SF11">
    <property type="entry name" value="EXPRESSED PROTEIN"/>
    <property type="match status" value="1"/>
</dbReference>
<protein>
    <submittedName>
        <fullName evidence="2">Uncharacterized protein</fullName>
    </submittedName>
</protein>
<evidence type="ECO:0000313" key="3">
    <source>
        <dbReference type="Proteomes" id="UP001141552"/>
    </source>
</evidence>
<evidence type="ECO:0000313" key="2">
    <source>
        <dbReference type="EMBL" id="KAJ4837613.1"/>
    </source>
</evidence>
<dbReference type="AlphaFoldDB" id="A0A9Q0JDJ0"/>
<keyword evidence="3" id="KW-1185">Reference proteome</keyword>
<accession>A0A9Q0JDJ0</accession>
<reference evidence="2" key="2">
    <citation type="journal article" date="2023" name="Plants (Basel)">
        <title>Annotation of the Turnera subulata (Passifloraceae) Draft Genome Reveals the S-Locus Evolved after the Divergence of Turneroideae from Passifloroideae in a Stepwise Manner.</title>
        <authorList>
            <person name="Henning P.M."/>
            <person name="Roalson E.H."/>
            <person name="Mir W."/>
            <person name="McCubbin A.G."/>
            <person name="Shore J.S."/>
        </authorList>
    </citation>
    <scope>NUCLEOTIDE SEQUENCE</scope>
    <source>
        <strain evidence="2">F60SS</strain>
    </source>
</reference>
<name>A0A9Q0JDJ0_9ROSI</name>